<organism evidence="3 4">
    <name type="scientific">Sporothrix stenoceras</name>
    <dbReference type="NCBI Taxonomy" id="5173"/>
    <lineage>
        <taxon>Eukaryota</taxon>
        <taxon>Fungi</taxon>
        <taxon>Dikarya</taxon>
        <taxon>Ascomycota</taxon>
        <taxon>Pezizomycotina</taxon>
        <taxon>Sordariomycetes</taxon>
        <taxon>Sordariomycetidae</taxon>
        <taxon>Ophiostomatales</taxon>
        <taxon>Ophiostomataceae</taxon>
        <taxon>Sporothrix</taxon>
    </lineage>
</organism>
<evidence type="ECO:0000313" key="4">
    <source>
        <dbReference type="Proteomes" id="UP001583186"/>
    </source>
</evidence>
<proteinExistence type="predicted"/>
<reference evidence="3 4" key="1">
    <citation type="journal article" date="2024" name="IMA Fungus">
        <title>IMA Genome - F19 : A genome assembly and annotation guide to empower mycologists, including annotated draft genome sequences of Ceratocystis pirilliformis, Diaporthe australafricana, Fusarium ophioides, Paecilomyces lecythidis, and Sporothrix stenoceras.</title>
        <authorList>
            <person name="Aylward J."/>
            <person name="Wilson A.M."/>
            <person name="Visagie C.M."/>
            <person name="Spraker J."/>
            <person name="Barnes I."/>
            <person name="Buitendag C."/>
            <person name="Ceriani C."/>
            <person name="Del Mar Angel L."/>
            <person name="du Plessis D."/>
            <person name="Fuchs T."/>
            <person name="Gasser K."/>
            <person name="Kramer D."/>
            <person name="Li W."/>
            <person name="Munsamy K."/>
            <person name="Piso A."/>
            <person name="Price J.L."/>
            <person name="Sonnekus B."/>
            <person name="Thomas C."/>
            <person name="van der Nest A."/>
            <person name="van Dijk A."/>
            <person name="van Heerden A."/>
            <person name="van Vuuren N."/>
            <person name="Yilmaz N."/>
            <person name="Duong T.A."/>
            <person name="van der Merwe N.A."/>
            <person name="Wingfield M.J."/>
            <person name="Wingfield B.D."/>
        </authorList>
    </citation>
    <scope>NUCLEOTIDE SEQUENCE [LARGE SCALE GENOMIC DNA]</scope>
    <source>
        <strain evidence="3 4">CMW 5346</strain>
    </source>
</reference>
<dbReference type="Proteomes" id="UP001583186">
    <property type="component" value="Unassembled WGS sequence"/>
</dbReference>
<dbReference type="InterPro" id="IPR001087">
    <property type="entry name" value="GDSL"/>
</dbReference>
<evidence type="ECO:0000313" key="3">
    <source>
        <dbReference type="EMBL" id="KAL1895873.1"/>
    </source>
</evidence>
<accession>A0ABR3Z7S8</accession>
<feature type="region of interest" description="Disordered" evidence="2">
    <location>
        <begin position="45"/>
        <end position="67"/>
    </location>
</feature>
<evidence type="ECO:0000256" key="2">
    <source>
        <dbReference type="SAM" id="MobiDB-lite"/>
    </source>
</evidence>
<dbReference type="EMBL" id="JAWCUI010000025">
    <property type="protein sequence ID" value="KAL1895873.1"/>
    <property type="molecule type" value="Genomic_DNA"/>
</dbReference>
<name>A0ABR3Z7S8_9PEZI</name>
<dbReference type="Gene3D" id="3.40.50.1110">
    <property type="entry name" value="SGNH hydrolase"/>
    <property type="match status" value="1"/>
</dbReference>
<protein>
    <recommendedName>
        <fullName evidence="5">Carbohydrate esterase family 16 protein</fullName>
    </recommendedName>
</protein>
<gene>
    <name evidence="3" type="ORF">Sste5346_004970</name>
</gene>
<evidence type="ECO:0008006" key="5">
    <source>
        <dbReference type="Google" id="ProtNLM"/>
    </source>
</evidence>
<sequence>MLRMSEISDNGNRPVAMMEHEHQWPGWERITTIFSFGDSYTTTGFTAAQGPQPDAAHPLGTPPQRLQTSSNGPNWICFLTTDYNEGPVKTYNLACGGATVASRLIHRFHPEVLSLEQQVQDVFVPLYAALCTGQTGVGVARGTSGVPASGAPTLEDQWRPSSTLFAFFVGINDVGLLYPDEDLSVYDAYLATYADLLLQVRHAGARNFLLLTVPPVDRSPLTTCQGTDASAKERVHIKKWNDGVAHLATTLQQKPGTAVFVFDTHAPFSRVMDDPAAFPETAVYRNTTDFCAAYAGGTEKPDVCYPDCPLAANQYMWLNDLHPTYPVHRLWARLIAEHLRAGPSPT</sequence>
<keyword evidence="1" id="KW-0378">Hydrolase</keyword>
<dbReference type="SUPFAM" id="SSF52266">
    <property type="entry name" value="SGNH hydrolase"/>
    <property type="match status" value="1"/>
</dbReference>
<evidence type="ECO:0000256" key="1">
    <source>
        <dbReference type="ARBA" id="ARBA00022801"/>
    </source>
</evidence>
<keyword evidence="4" id="KW-1185">Reference proteome</keyword>
<dbReference type="CDD" id="cd01846">
    <property type="entry name" value="fatty_acyltransferase_like"/>
    <property type="match status" value="1"/>
</dbReference>
<dbReference type="PANTHER" id="PTHR45648:SF85">
    <property type="entry name" value="A, PUTATIVE (AFU_ORTHOLOGUE AFUA_2G10760)-RELATED"/>
    <property type="match status" value="1"/>
</dbReference>
<dbReference type="InterPro" id="IPR051058">
    <property type="entry name" value="GDSL_Est/Lipase"/>
</dbReference>
<comment type="caution">
    <text evidence="3">The sequence shown here is derived from an EMBL/GenBank/DDBJ whole genome shotgun (WGS) entry which is preliminary data.</text>
</comment>
<dbReference type="Pfam" id="PF00657">
    <property type="entry name" value="Lipase_GDSL"/>
    <property type="match status" value="1"/>
</dbReference>
<dbReference type="PANTHER" id="PTHR45648">
    <property type="entry name" value="GDSL LIPASE/ACYLHYDROLASE FAMILY PROTEIN (AFU_ORTHOLOGUE AFUA_4G14700)"/>
    <property type="match status" value="1"/>
</dbReference>
<dbReference type="InterPro" id="IPR036514">
    <property type="entry name" value="SGNH_hydro_sf"/>
</dbReference>